<dbReference type="CDD" id="cd17535">
    <property type="entry name" value="REC_NarL-like"/>
    <property type="match status" value="1"/>
</dbReference>
<evidence type="ECO:0000313" key="6">
    <source>
        <dbReference type="EMBL" id="QOY87372.1"/>
    </source>
</evidence>
<gene>
    <name evidence="6" type="ORF">IRI77_32185</name>
</gene>
<keyword evidence="7" id="KW-1185">Reference proteome</keyword>
<evidence type="ECO:0000256" key="3">
    <source>
        <dbReference type="PROSITE-ProRule" id="PRU00169"/>
    </source>
</evidence>
<dbReference type="InterPro" id="IPR016032">
    <property type="entry name" value="Sig_transdc_resp-reg_C-effctor"/>
</dbReference>
<dbReference type="Pfam" id="PF00196">
    <property type="entry name" value="GerE"/>
    <property type="match status" value="1"/>
</dbReference>
<evidence type="ECO:0000256" key="1">
    <source>
        <dbReference type="ARBA" id="ARBA00022553"/>
    </source>
</evidence>
<accession>A0A7S7NPF8</accession>
<sequence>MTDPIRILLVEDQYFARLALHTVIDAREDMQIVAETDKGAEAIGLYREHQPDVTIMDLRLPGISGFDAIAAIRKSDPKARIVVLTNYEGSEDVHRALQAGAMAYLLKDSSADDLLTAILTVKSGKRYLPPVICGLLSERMSGSELTDRELDVLRLITEGLSNREIADRLHIAEKTAKIHVSHLLDKLGVVDRTQAAITAIQRGIVHLD</sequence>
<feature type="domain" description="Response regulatory" evidence="5">
    <location>
        <begin position="6"/>
        <end position="122"/>
    </location>
</feature>
<dbReference type="InterPro" id="IPR058245">
    <property type="entry name" value="NreC/VraR/RcsB-like_REC"/>
</dbReference>
<dbReference type="InterPro" id="IPR039420">
    <property type="entry name" value="WalR-like"/>
</dbReference>
<protein>
    <submittedName>
        <fullName evidence="6">Response regulator transcription factor</fullName>
    </submittedName>
</protein>
<proteinExistence type="predicted"/>
<dbReference type="PRINTS" id="PR00038">
    <property type="entry name" value="HTHLUXR"/>
</dbReference>
<dbReference type="GO" id="GO:0003677">
    <property type="term" value="F:DNA binding"/>
    <property type="evidence" value="ECO:0007669"/>
    <property type="project" value="UniProtKB-KW"/>
</dbReference>
<dbReference type="InterPro" id="IPR001789">
    <property type="entry name" value="Sig_transdc_resp-reg_receiver"/>
</dbReference>
<dbReference type="RefSeq" id="WP_194449041.1">
    <property type="nucleotide sequence ID" value="NZ_CP063849.1"/>
</dbReference>
<dbReference type="SUPFAM" id="SSF46894">
    <property type="entry name" value="C-terminal effector domain of the bipartite response regulators"/>
    <property type="match status" value="1"/>
</dbReference>
<name>A0A7S7NPF8_PALFE</name>
<dbReference type="PROSITE" id="PS50043">
    <property type="entry name" value="HTH_LUXR_2"/>
    <property type="match status" value="1"/>
</dbReference>
<evidence type="ECO:0000256" key="2">
    <source>
        <dbReference type="ARBA" id="ARBA00023125"/>
    </source>
</evidence>
<reference evidence="6 7" key="1">
    <citation type="submission" date="2020-10" db="EMBL/GenBank/DDBJ databases">
        <title>Complete genome sequence of Paludibaculum fermentans P105T, a facultatively anaerobic acidobacterium capable of dissimilatory Fe(III) reduction.</title>
        <authorList>
            <person name="Dedysh S.N."/>
            <person name="Beletsky A.V."/>
            <person name="Kulichevskaya I.S."/>
            <person name="Mardanov A.V."/>
            <person name="Ravin N.V."/>
        </authorList>
    </citation>
    <scope>NUCLEOTIDE SEQUENCE [LARGE SCALE GENOMIC DNA]</scope>
    <source>
        <strain evidence="6 7">P105</strain>
    </source>
</reference>
<keyword evidence="2" id="KW-0238">DNA-binding</keyword>
<dbReference type="SMART" id="SM00448">
    <property type="entry name" value="REC"/>
    <property type="match status" value="1"/>
</dbReference>
<dbReference type="EMBL" id="CP063849">
    <property type="protein sequence ID" value="QOY87372.1"/>
    <property type="molecule type" value="Genomic_DNA"/>
</dbReference>
<evidence type="ECO:0000313" key="7">
    <source>
        <dbReference type="Proteomes" id="UP000593892"/>
    </source>
</evidence>
<dbReference type="KEGG" id="pfer:IRI77_32185"/>
<dbReference type="InterPro" id="IPR011006">
    <property type="entry name" value="CheY-like_superfamily"/>
</dbReference>
<dbReference type="Proteomes" id="UP000593892">
    <property type="component" value="Chromosome"/>
</dbReference>
<dbReference type="Gene3D" id="3.40.50.2300">
    <property type="match status" value="1"/>
</dbReference>
<dbReference type="PANTHER" id="PTHR43214">
    <property type="entry name" value="TWO-COMPONENT RESPONSE REGULATOR"/>
    <property type="match status" value="1"/>
</dbReference>
<dbReference type="SMART" id="SM00421">
    <property type="entry name" value="HTH_LUXR"/>
    <property type="match status" value="1"/>
</dbReference>
<dbReference type="GO" id="GO:0006355">
    <property type="term" value="P:regulation of DNA-templated transcription"/>
    <property type="evidence" value="ECO:0007669"/>
    <property type="project" value="InterPro"/>
</dbReference>
<feature type="domain" description="HTH luxR-type" evidence="4">
    <location>
        <begin position="138"/>
        <end position="203"/>
    </location>
</feature>
<keyword evidence="1 3" id="KW-0597">Phosphoprotein</keyword>
<dbReference type="Pfam" id="PF00072">
    <property type="entry name" value="Response_reg"/>
    <property type="match status" value="1"/>
</dbReference>
<dbReference type="PROSITE" id="PS50110">
    <property type="entry name" value="RESPONSE_REGULATORY"/>
    <property type="match status" value="1"/>
</dbReference>
<feature type="modified residue" description="4-aspartylphosphate" evidence="3">
    <location>
        <position position="57"/>
    </location>
</feature>
<dbReference type="SUPFAM" id="SSF52172">
    <property type="entry name" value="CheY-like"/>
    <property type="match status" value="1"/>
</dbReference>
<dbReference type="GO" id="GO:0000160">
    <property type="term" value="P:phosphorelay signal transduction system"/>
    <property type="evidence" value="ECO:0007669"/>
    <property type="project" value="InterPro"/>
</dbReference>
<dbReference type="AlphaFoldDB" id="A0A7S7NPF8"/>
<evidence type="ECO:0000259" key="5">
    <source>
        <dbReference type="PROSITE" id="PS50110"/>
    </source>
</evidence>
<dbReference type="PANTHER" id="PTHR43214:SF43">
    <property type="entry name" value="TWO-COMPONENT RESPONSE REGULATOR"/>
    <property type="match status" value="1"/>
</dbReference>
<dbReference type="CDD" id="cd06170">
    <property type="entry name" value="LuxR_C_like"/>
    <property type="match status" value="1"/>
</dbReference>
<organism evidence="6 7">
    <name type="scientific">Paludibaculum fermentans</name>
    <dbReference type="NCBI Taxonomy" id="1473598"/>
    <lineage>
        <taxon>Bacteria</taxon>
        <taxon>Pseudomonadati</taxon>
        <taxon>Acidobacteriota</taxon>
        <taxon>Terriglobia</taxon>
        <taxon>Bryobacterales</taxon>
        <taxon>Bryobacteraceae</taxon>
        <taxon>Paludibaculum</taxon>
    </lineage>
</organism>
<dbReference type="InterPro" id="IPR000792">
    <property type="entry name" value="Tscrpt_reg_LuxR_C"/>
</dbReference>
<evidence type="ECO:0000259" key="4">
    <source>
        <dbReference type="PROSITE" id="PS50043"/>
    </source>
</evidence>